<feature type="transmembrane region" description="Helical" evidence="1">
    <location>
        <begin position="218"/>
        <end position="236"/>
    </location>
</feature>
<comment type="caution">
    <text evidence="2">The sequence shown here is derived from an EMBL/GenBank/DDBJ whole genome shotgun (WGS) entry which is preliminary data.</text>
</comment>
<accession>X1KS11</accession>
<feature type="transmembrane region" description="Helical" evidence="1">
    <location>
        <begin position="181"/>
        <end position="198"/>
    </location>
</feature>
<name>X1KS11_9ZZZZ</name>
<feature type="transmembrane region" description="Helical" evidence="1">
    <location>
        <begin position="53"/>
        <end position="70"/>
    </location>
</feature>
<keyword evidence="1" id="KW-0472">Membrane</keyword>
<reference evidence="2" key="1">
    <citation type="journal article" date="2014" name="Front. Microbiol.">
        <title>High frequency of phylogenetically diverse reductive dehalogenase-homologous genes in deep subseafloor sedimentary metagenomes.</title>
        <authorList>
            <person name="Kawai M."/>
            <person name="Futagami T."/>
            <person name="Toyoda A."/>
            <person name="Takaki Y."/>
            <person name="Nishi S."/>
            <person name="Hori S."/>
            <person name="Arai W."/>
            <person name="Tsubouchi T."/>
            <person name="Morono Y."/>
            <person name="Uchiyama I."/>
            <person name="Ito T."/>
            <person name="Fujiyama A."/>
            <person name="Inagaki F."/>
            <person name="Takami H."/>
        </authorList>
    </citation>
    <scope>NUCLEOTIDE SEQUENCE</scope>
    <source>
        <strain evidence="2">Expedition CK06-06</strain>
    </source>
</reference>
<feature type="transmembrane region" description="Helical" evidence="1">
    <location>
        <begin position="242"/>
        <end position="264"/>
    </location>
</feature>
<evidence type="ECO:0008006" key="3">
    <source>
        <dbReference type="Google" id="ProtNLM"/>
    </source>
</evidence>
<protein>
    <recommendedName>
        <fullName evidence="3">Glycosyltransferase RgtA/B/C/D-like domain-containing protein</fullName>
    </recommendedName>
</protein>
<gene>
    <name evidence="2" type="ORF">S06H3_01235</name>
</gene>
<feature type="transmembrane region" description="Helical" evidence="1">
    <location>
        <begin position="276"/>
        <end position="296"/>
    </location>
</feature>
<evidence type="ECO:0000313" key="2">
    <source>
        <dbReference type="EMBL" id="GAH96420.1"/>
    </source>
</evidence>
<dbReference type="AlphaFoldDB" id="X1KS11"/>
<feature type="transmembrane region" description="Helical" evidence="1">
    <location>
        <begin position="101"/>
        <end position="120"/>
    </location>
</feature>
<evidence type="ECO:0000256" key="1">
    <source>
        <dbReference type="SAM" id="Phobius"/>
    </source>
</evidence>
<organism evidence="2">
    <name type="scientific">marine sediment metagenome</name>
    <dbReference type="NCBI Taxonomy" id="412755"/>
    <lineage>
        <taxon>unclassified sequences</taxon>
        <taxon>metagenomes</taxon>
        <taxon>ecological metagenomes</taxon>
    </lineage>
</organism>
<keyword evidence="1" id="KW-1133">Transmembrane helix</keyword>
<feature type="transmembrane region" description="Helical" evidence="1">
    <location>
        <begin position="76"/>
        <end position="94"/>
    </location>
</feature>
<feature type="transmembrane region" description="Helical" evidence="1">
    <location>
        <begin position="23"/>
        <end position="41"/>
    </location>
</feature>
<keyword evidence="1" id="KW-0812">Transmembrane</keyword>
<proteinExistence type="predicted"/>
<sequence length="424" mass="48975">MAFFATFFLAGSAWHTTLSRTGFRAILIPLLSTLFFYFTYLTLKETSKKKRRIFAILSGISFGLGFYTYIPFRMMPAIVGFLMVVILLTNRRIYKYFWREIIISFFSAILTLLPLIIYFIKNPASFAGRSGAVSILNPELNQGNLIGTFLEVLKKTFWMFFTNGDLNWRHNVSGFSVLDPLVSSLFLIGFFISLLIIIQRFIKIKAFREKLPKDYFKYLLLIVWFLAMLVPEVLSAEGIPHSLRAIGVIPVVFFFPAISIDFFWKKISFVLKSKSNKMLLGAALGLILAASLLYNYSLYFGISVNSPGFHYAYRGDLTIVSNYLNERNLKEKTYLALDDYSVQTVDFLTAKNNQPYNLVNPWDAHQIELKPGDQIIFAQETIFDLEKQTKIFDTKNFEEHHPETELIMQGFNQLGEEIMKIYKY</sequence>
<dbReference type="EMBL" id="BARV01000297">
    <property type="protein sequence ID" value="GAH96420.1"/>
    <property type="molecule type" value="Genomic_DNA"/>
</dbReference>